<dbReference type="InterPro" id="IPR008928">
    <property type="entry name" value="6-hairpin_glycosidase_sf"/>
</dbReference>
<comment type="caution">
    <text evidence="3">The sequence shown here is derived from an EMBL/GenBank/DDBJ whole genome shotgun (WGS) entry which is preliminary data.</text>
</comment>
<dbReference type="InterPro" id="IPR028098">
    <property type="entry name" value="Glyco_trans_4-like_N"/>
</dbReference>
<reference evidence="3 4" key="1">
    <citation type="submission" date="2020-07" db="EMBL/GenBank/DDBJ databases">
        <title>Description of Kordia aestuariivivens sp. nov., isolated from a tidal flat.</title>
        <authorList>
            <person name="Park S."/>
            <person name="Yoon J.-H."/>
        </authorList>
    </citation>
    <scope>NUCLEOTIDE SEQUENCE [LARGE SCALE GENOMIC DNA]</scope>
    <source>
        <strain evidence="3 4">YSTF-M3</strain>
    </source>
</reference>
<feature type="domain" description="Glycosyl transferase family 1" evidence="1">
    <location>
        <begin position="189"/>
        <end position="358"/>
    </location>
</feature>
<keyword evidence="4" id="KW-1185">Reference proteome</keyword>
<dbReference type="Pfam" id="PF00534">
    <property type="entry name" value="Glycos_transf_1"/>
    <property type="match status" value="1"/>
</dbReference>
<dbReference type="RefSeq" id="WP_187562916.1">
    <property type="nucleotide sequence ID" value="NZ_JACGWS010000008.1"/>
</dbReference>
<dbReference type="Pfam" id="PF13439">
    <property type="entry name" value="Glyco_transf_4"/>
    <property type="match status" value="1"/>
</dbReference>
<dbReference type="PANTHER" id="PTHR12526:SF572">
    <property type="entry name" value="BLL5144 PROTEIN"/>
    <property type="match status" value="1"/>
</dbReference>
<protein>
    <submittedName>
        <fullName evidence="3">Glycosyltransferase</fullName>
    </submittedName>
</protein>
<dbReference type="EMBL" id="JACGWS010000008">
    <property type="protein sequence ID" value="MBC8755880.1"/>
    <property type="molecule type" value="Genomic_DNA"/>
</dbReference>
<evidence type="ECO:0000259" key="1">
    <source>
        <dbReference type="Pfam" id="PF00534"/>
    </source>
</evidence>
<name>A0ABR7QBD8_9FLAO</name>
<dbReference type="PANTHER" id="PTHR12526">
    <property type="entry name" value="GLYCOSYLTRANSFERASE"/>
    <property type="match status" value="1"/>
</dbReference>
<accession>A0ABR7QBD8</accession>
<evidence type="ECO:0000313" key="3">
    <source>
        <dbReference type="EMBL" id="MBC8755880.1"/>
    </source>
</evidence>
<organism evidence="3 4">
    <name type="scientific">Kordia aestuariivivens</name>
    <dbReference type="NCBI Taxonomy" id="2759037"/>
    <lineage>
        <taxon>Bacteria</taxon>
        <taxon>Pseudomonadati</taxon>
        <taxon>Bacteroidota</taxon>
        <taxon>Flavobacteriia</taxon>
        <taxon>Flavobacteriales</taxon>
        <taxon>Flavobacteriaceae</taxon>
        <taxon>Kordia</taxon>
    </lineage>
</organism>
<dbReference type="SUPFAM" id="SSF53756">
    <property type="entry name" value="UDP-Glycosyltransferase/glycogen phosphorylase"/>
    <property type="match status" value="1"/>
</dbReference>
<gene>
    <name evidence="3" type="ORF">H2O64_14475</name>
</gene>
<evidence type="ECO:0000313" key="4">
    <source>
        <dbReference type="Proteomes" id="UP000619238"/>
    </source>
</evidence>
<evidence type="ECO:0000259" key="2">
    <source>
        <dbReference type="Pfam" id="PF13439"/>
    </source>
</evidence>
<feature type="domain" description="Glycosyltransferase subfamily 4-like N-terminal" evidence="2">
    <location>
        <begin position="71"/>
        <end position="173"/>
    </location>
</feature>
<sequence>MKMNSQISKIVFLSTFPPTECGIATYTQDSINAIKEVYGDTIACEICEITKNKTAILDRRLSLDPENTTDYAIAAKEINKDSSVKLVHIQHEFGLFGGEFGNYLLDFLTTIEKPIVVTFHSVIPNPDKKLMAFVSILISYCKAVIVMTEASKRILIEQYNIDKNNIEYVPHGTHMVTYEAPNKIKERFNLEQRTVLSTFGLLSSGKSIETALKALPEIIKHQPDVLYLVIGKTHPNTIVNNKDDYRTYLETLVRDLQIENHVRFINDYIEIEELLSYLKATDIYLFTSKDANQAVSGTFSYAMSCACPIVATAIPHTKEMLTSNAGILVNIGDSKQLADATIKILSSSELCESMALAAFEKTRTSSWKNVALKQVNIYKKCIPENFEFDYKYPSIKLDHIKNMTTDLGILQFCKVSDPDSSSGYTLDDNARALIAMCLHYSSFQKSSDLSYINTYLTFIERCQKKIGTFINYVDEQNNVHIKNDYVNLEDSNTRAVWALGTVISMKKYLPNTIVQRATICLLKCSQWLKHILSPRAIGFAIKGLFLYYSVEKDKSVAHLIENLSKNLITSYDINAKTHWKWFENYMTYANSILPEAMLYTYKVTGKEPYKRIAIESFDFLLSKMFVNNHFKVISNKSWYYKNTTPHPYGEQPIDVAYTIQALDVFYKTFKDPMYKTMQQIAFNWFLGKNHLNQIMYNPATGGCYDGLEKENVNINQGAESTICYLIARIIMEKHKAVSSGKLFQLVKLKEAAFLRLTNNGK</sequence>
<dbReference type="Proteomes" id="UP000619238">
    <property type="component" value="Unassembled WGS sequence"/>
</dbReference>
<dbReference type="InterPro" id="IPR001296">
    <property type="entry name" value="Glyco_trans_1"/>
</dbReference>
<dbReference type="SUPFAM" id="SSF48208">
    <property type="entry name" value="Six-hairpin glycosidases"/>
    <property type="match status" value="1"/>
</dbReference>
<proteinExistence type="predicted"/>
<dbReference type="Gene3D" id="3.40.50.2000">
    <property type="entry name" value="Glycogen Phosphorylase B"/>
    <property type="match status" value="2"/>
</dbReference>